<dbReference type="Pfam" id="PF03793">
    <property type="entry name" value="PASTA"/>
    <property type="match status" value="3"/>
</dbReference>
<feature type="compositionally biased region" description="Basic and acidic residues" evidence="9">
    <location>
        <begin position="327"/>
        <end position="338"/>
    </location>
</feature>
<evidence type="ECO:0000313" key="12">
    <source>
        <dbReference type="EMBL" id="GGK73369.1"/>
    </source>
</evidence>
<keyword evidence="5" id="KW-0418">Kinase</keyword>
<feature type="domain" description="PASTA" evidence="11">
    <location>
        <begin position="557"/>
        <end position="623"/>
    </location>
</feature>
<evidence type="ECO:0000256" key="6">
    <source>
        <dbReference type="ARBA" id="ARBA00022840"/>
    </source>
</evidence>
<dbReference type="InterPro" id="IPR000719">
    <property type="entry name" value="Prot_kinase_dom"/>
</dbReference>
<dbReference type="Proteomes" id="UP000627984">
    <property type="component" value="Unassembled WGS sequence"/>
</dbReference>
<dbReference type="EC" id="2.7.11.1" evidence="1"/>
<protein>
    <recommendedName>
        <fullName evidence="1">non-specific serine/threonine protein kinase</fullName>
        <ecNumber evidence="1">2.7.11.1</ecNumber>
    </recommendedName>
</protein>
<sequence>MEEWRRGEARVPYAQPLRPGDPERLGAYAIVGRLGEGGQGSVYLGMRPDTAPEPYAVKLLHGRITDEREAFLREVGLAKQVARFCTAQVIDAGLADDRPYIVSEFVDGPSLHREVAVGGPRRDGALERLAIGAATALTAIHRAGIVHRDFKPQNVLLGPDGPRVIDFGLARALDAAATQSGRGAGTPAYMAPEQVEGAEIDPAADVFSWGATMCFAANAQAPFGQDSIAAVLHRILTAQPELGDLDGWLAALVAACLDKDPRNRPTSRELLLTLLGDGDGADPGDGTGPAAGAEAGGDGGGGLASGPGGETGAVTGVGGGGGGGRGGEGRRTGERPLPLDEVPVRSVPAGPVSIRSVSARPFPASPFPASAIPASAIPAPWRETGAVRSLAEEEPAGTRTHPGRAATRASVAVSGSLLVSAAVLVGVLVPALSGNGGPAGGGWTPVPPAESGAPVLAERAETSTESGPAVPRREHGTVPARNIPGAGGPATVPTGGVAVPAVAGLERSEALRVLERAGLAAGSVVQVDSAERIGRVLGSLPEARTLVARGTRVQLRVSAGVPVPELVGLRRKAAGEVLRAAGLSAGAVTALCSDRPSGQVVATSPGAGERASSGDAVAITVSRRGAEVPSVVGSAEADARSALAAAGFAVRARARLVDGARVGTVLAQSAGPGGCVRPGATVVITVGVGAQSGPGPGEEPTAAPDPGEPAEPTSTAGSAIPGSAETP</sequence>
<dbReference type="SMART" id="SM00740">
    <property type="entry name" value="PASTA"/>
    <property type="match status" value="3"/>
</dbReference>
<dbReference type="PROSITE" id="PS00108">
    <property type="entry name" value="PROTEIN_KINASE_ST"/>
    <property type="match status" value="1"/>
</dbReference>
<evidence type="ECO:0000256" key="4">
    <source>
        <dbReference type="ARBA" id="ARBA00022741"/>
    </source>
</evidence>
<dbReference type="CDD" id="cd14014">
    <property type="entry name" value="STKc_PknB_like"/>
    <property type="match status" value="1"/>
</dbReference>
<dbReference type="Gene3D" id="1.10.510.10">
    <property type="entry name" value="Transferase(Phosphotransferase) domain 1"/>
    <property type="match status" value="1"/>
</dbReference>
<keyword evidence="4" id="KW-0547">Nucleotide-binding</keyword>
<comment type="caution">
    <text evidence="12">The sequence shown here is derived from an EMBL/GenBank/DDBJ whole genome shotgun (WGS) entry which is preliminary data.</text>
</comment>
<dbReference type="Gene3D" id="3.30.200.20">
    <property type="entry name" value="Phosphorylase Kinase, domain 1"/>
    <property type="match status" value="1"/>
</dbReference>
<keyword evidence="2" id="KW-0723">Serine/threonine-protein kinase</keyword>
<reference evidence="12" key="2">
    <citation type="submission" date="2022-09" db="EMBL/GenBank/DDBJ databases">
        <authorList>
            <person name="Sun Q."/>
            <person name="Ohkuma M."/>
        </authorList>
    </citation>
    <scope>NUCLEOTIDE SEQUENCE</scope>
    <source>
        <strain evidence="12">JCM 3093</strain>
    </source>
</reference>
<evidence type="ECO:0000313" key="13">
    <source>
        <dbReference type="Proteomes" id="UP000627984"/>
    </source>
</evidence>
<evidence type="ECO:0000259" key="10">
    <source>
        <dbReference type="PROSITE" id="PS50011"/>
    </source>
</evidence>
<dbReference type="InterPro" id="IPR011009">
    <property type="entry name" value="Kinase-like_dom_sf"/>
</dbReference>
<proteinExistence type="predicted"/>
<dbReference type="GO" id="GO:0004674">
    <property type="term" value="F:protein serine/threonine kinase activity"/>
    <property type="evidence" value="ECO:0007669"/>
    <property type="project" value="UniProtKB-KW"/>
</dbReference>
<dbReference type="AlphaFoldDB" id="A0AA37BI01"/>
<dbReference type="InterPro" id="IPR005543">
    <property type="entry name" value="PASTA_dom"/>
</dbReference>
<evidence type="ECO:0000259" key="11">
    <source>
        <dbReference type="PROSITE" id="PS51178"/>
    </source>
</evidence>
<keyword evidence="3" id="KW-0808">Transferase</keyword>
<dbReference type="PROSITE" id="PS51178">
    <property type="entry name" value="PASTA"/>
    <property type="match status" value="2"/>
</dbReference>
<accession>A0AA37BI01</accession>
<feature type="region of interest" description="Disordered" evidence="9">
    <location>
        <begin position="274"/>
        <end position="344"/>
    </location>
</feature>
<feature type="domain" description="Protein kinase" evidence="10">
    <location>
        <begin position="28"/>
        <end position="275"/>
    </location>
</feature>
<evidence type="ECO:0000256" key="9">
    <source>
        <dbReference type="SAM" id="MobiDB-lite"/>
    </source>
</evidence>
<dbReference type="PROSITE" id="PS50011">
    <property type="entry name" value="PROTEIN_KINASE_DOM"/>
    <property type="match status" value="1"/>
</dbReference>
<dbReference type="EMBL" id="BMQD01000010">
    <property type="protein sequence ID" value="GGK73369.1"/>
    <property type="molecule type" value="Genomic_DNA"/>
</dbReference>
<dbReference type="Pfam" id="PF00069">
    <property type="entry name" value="Pkinase"/>
    <property type="match status" value="1"/>
</dbReference>
<dbReference type="SUPFAM" id="SSF56112">
    <property type="entry name" value="Protein kinase-like (PK-like)"/>
    <property type="match status" value="1"/>
</dbReference>
<reference evidence="12" key="1">
    <citation type="journal article" date="2014" name="Int. J. Syst. Evol. Microbiol.">
        <title>Complete genome sequence of Corynebacterium casei LMG S-19264T (=DSM 44701T), isolated from a smear-ripened cheese.</title>
        <authorList>
            <consortium name="US DOE Joint Genome Institute (JGI-PGF)"/>
            <person name="Walter F."/>
            <person name="Albersmeier A."/>
            <person name="Kalinowski J."/>
            <person name="Ruckert C."/>
        </authorList>
    </citation>
    <scope>NUCLEOTIDE SEQUENCE</scope>
    <source>
        <strain evidence="12">JCM 3093</strain>
    </source>
</reference>
<feature type="compositionally biased region" description="Gly residues" evidence="9">
    <location>
        <begin position="277"/>
        <end position="326"/>
    </location>
</feature>
<feature type="region of interest" description="Disordered" evidence="9">
    <location>
        <begin position="687"/>
        <end position="727"/>
    </location>
</feature>
<evidence type="ECO:0000256" key="2">
    <source>
        <dbReference type="ARBA" id="ARBA00022527"/>
    </source>
</evidence>
<dbReference type="InterPro" id="IPR008271">
    <property type="entry name" value="Ser/Thr_kinase_AS"/>
</dbReference>
<dbReference type="PANTHER" id="PTHR43289">
    <property type="entry name" value="MITOGEN-ACTIVATED PROTEIN KINASE KINASE KINASE 20-RELATED"/>
    <property type="match status" value="1"/>
</dbReference>
<evidence type="ECO:0000256" key="3">
    <source>
        <dbReference type="ARBA" id="ARBA00022679"/>
    </source>
</evidence>
<gene>
    <name evidence="12" type="ORF">GCM10010126_35990</name>
</gene>
<dbReference type="Gene3D" id="3.30.10.20">
    <property type="match status" value="3"/>
</dbReference>
<evidence type="ECO:0000256" key="5">
    <source>
        <dbReference type="ARBA" id="ARBA00022777"/>
    </source>
</evidence>
<feature type="domain" description="PASTA" evidence="11">
    <location>
        <begin position="625"/>
        <end position="688"/>
    </location>
</feature>
<comment type="catalytic activity">
    <reaction evidence="7">
        <text>L-threonyl-[protein] + ATP = O-phospho-L-threonyl-[protein] + ADP + H(+)</text>
        <dbReference type="Rhea" id="RHEA:46608"/>
        <dbReference type="Rhea" id="RHEA-COMP:11060"/>
        <dbReference type="Rhea" id="RHEA-COMP:11605"/>
        <dbReference type="ChEBI" id="CHEBI:15378"/>
        <dbReference type="ChEBI" id="CHEBI:30013"/>
        <dbReference type="ChEBI" id="CHEBI:30616"/>
        <dbReference type="ChEBI" id="CHEBI:61977"/>
        <dbReference type="ChEBI" id="CHEBI:456216"/>
        <dbReference type="EC" id="2.7.11.1"/>
    </reaction>
</comment>
<dbReference type="PANTHER" id="PTHR43289:SF34">
    <property type="entry name" value="SERINE_THREONINE-PROTEIN KINASE YBDM-RELATED"/>
    <property type="match status" value="1"/>
</dbReference>
<evidence type="ECO:0000256" key="1">
    <source>
        <dbReference type="ARBA" id="ARBA00012513"/>
    </source>
</evidence>
<dbReference type="GO" id="GO:0005524">
    <property type="term" value="F:ATP binding"/>
    <property type="evidence" value="ECO:0007669"/>
    <property type="project" value="UniProtKB-KW"/>
</dbReference>
<name>A0AA37BI01_9ACTN</name>
<organism evidence="12 13">
    <name type="scientific">Planomonospora parontospora</name>
    <dbReference type="NCBI Taxonomy" id="58119"/>
    <lineage>
        <taxon>Bacteria</taxon>
        <taxon>Bacillati</taxon>
        <taxon>Actinomycetota</taxon>
        <taxon>Actinomycetes</taxon>
        <taxon>Streptosporangiales</taxon>
        <taxon>Streptosporangiaceae</taxon>
        <taxon>Planomonospora</taxon>
    </lineage>
</organism>
<dbReference type="CDD" id="cd06577">
    <property type="entry name" value="PASTA_pknB"/>
    <property type="match status" value="2"/>
</dbReference>
<evidence type="ECO:0000256" key="7">
    <source>
        <dbReference type="ARBA" id="ARBA00047899"/>
    </source>
</evidence>
<evidence type="ECO:0000256" key="8">
    <source>
        <dbReference type="ARBA" id="ARBA00048679"/>
    </source>
</evidence>
<keyword evidence="6" id="KW-0067">ATP-binding</keyword>
<comment type="catalytic activity">
    <reaction evidence="8">
        <text>L-seryl-[protein] + ATP = O-phospho-L-seryl-[protein] + ADP + H(+)</text>
        <dbReference type="Rhea" id="RHEA:17989"/>
        <dbReference type="Rhea" id="RHEA-COMP:9863"/>
        <dbReference type="Rhea" id="RHEA-COMP:11604"/>
        <dbReference type="ChEBI" id="CHEBI:15378"/>
        <dbReference type="ChEBI" id="CHEBI:29999"/>
        <dbReference type="ChEBI" id="CHEBI:30616"/>
        <dbReference type="ChEBI" id="CHEBI:83421"/>
        <dbReference type="ChEBI" id="CHEBI:456216"/>
        <dbReference type="EC" id="2.7.11.1"/>
    </reaction>
</comment>